<protein>
    <submittedName>
        <fullName evidence="4">Nonribosomal peptide synthetase DhbF</fullName>
    </submittedName>
</protein>
<dbReference type="SUPFAM" id="SSF56801">
    <property type="entry name" value="Acetyl-CoA synthetase-like"/>
    <property type="match status" value="1"/>
</dbReference>
<dbReference type="Proteomes" id="UP000498980">
    <property type="component" value="Unassembled WGS sequence"/>
</dbReference>
<dbReference type="RefSeq" id="WP_173310144.1">
    <property type="nucleotide sequence ID" value="NZ_BAAAUE010000008.1"/>
</dbReference>
<dbReference type="GO" id="GO:0031177">
    <property type="term" value="F:phosphopantetheine binding"/>
    <property type="evidence" value="ECO:0007669"/>
    <property type="project" value="TreeGrafter"/>
</dbReference>
<dbReference type="Pfam" id="PF13193">
    <property type="entry name" value="AMP-binding_C"/>
    <property type="match status" value="1"/>
</dbReference>
<organism evidence="3 5">
    <name type="scientific">Streptomyces fulvorobeus</name>
    <dbReference type="NCBI Taxonomy" id="284028"/>
    <lineage>
        <taxon>Bacteria</taxon>
        <taxon>Bacillati</taxon>
        <taxon>Actinomycetota</taxon>
        <taxon>Actinomycetes</taxon>
        <taxon>Kitasatosporales</taxon>
        <taxon>Streptomycetaceae</taxon>
        <taxon>Streptomyces</taxon>
    </lineage>
</organism>
<evidence type="ECO:0000259" key="1">
    <source>
        <dbReference type="Pfam" id="PF00501"/>
    </source>
</evidence>
<dbReference type="GO" id="GO:0044550">
    <property type="term" value="P:secondary metabolite biosynthetic process"/>
    <property type="evidence" value="ECO:0007669"/>
    <property type="project" value="TreeGrafter"/>
</dbReference>
<name>A0A7J0BYB2_9ACTN</name>
<dbReference type="InterPro" id="IPR045851">
    <property type="entry name" value="AMP-bd_C_sf"/>
</dbReference>
<dbReference type="EMBL" id="JACCCF010000001">
    <property type="protein sequence ID" value="NYE39027.1"/>
    <property type="molecule type" value="Genomic_DNA"/>
</dbReference>
<dbReference type="EMBL" id="BLWC01000001">
    <property type="protein sequence ID" value="GFM95218.1"/>
    <property type="molecule type" value="Genomic_DNA"/>
</dbReference>
<evidence type="ECO:0000259" key="2">
    <source>
        <dbReference type="Pfam" id="PF13193"/>
    </source>
</evidence>
<feature type="domain" description="AMP-binding enzyme C-terminal" evidence="2">
    <location>
        <begin position="422"/>
        <end position="497"/>
    </location>
</feature>
<evidence type="ECO:0000313" key="6">
    <source>
        <dbReference type="Proteomes" id="UP000530403"/>
    </source>
</evidence>
<dbReference type="NCBIfam" id="TIGR01733">
    <property type="entry name" value="AA-adenyl-dom"/>
    <property type="match status" value="1"/>
</dbReference>
<dbReference type="GO" id="GO:0005829">
    <property type="term" value="C:cytosol"/>
    <property type="evidence" value="ECO:0007669"/>
    <property type="project" value="TreeGrafter"/>
</dbReference>
<dbReference type="Gene3D" id="3.30.300.30">
    <property type="match status" value="1"/>
</dbReference>
<evidence type="ECO:0000313" key="3">
    <source>
        <dbReference type="EMBL" id="GFM95218.1"/>
    </source>
</evidence>
<dbReference type="PANTHER" id="PTHR45527">
    <property type="entry name" value="NONRIBOSOMAL PEPTIDE SYNTHETASE"/>
    <property type="match status" value="1"/>
</dbReference>
<feature type="domain" description="AMP-dependent synthetase/ligase" evidence="1">
    <location>
        <begin position="15"/>
        <end position="364"/>
    </location>
</feature>
<comment type="caution">
    <text evidence="3">The sequence shown here is derived from an EMBL/GenBank/DDBJ whole genome shotgun (WGS) entry which is preliminary data.</text>
</comment>
<sequence>MQAPPSAMYIRFTDIALRQPDREALIDDDGSVTYSELCAAASEVVAALSAVSTGDDRLVAARFGRGRSAPIGFLGILGSGHGYVPVDPDYPPQRQALLLDDCGARLLLTDGQLLSDEKLLAKIGDLTIATRQQFRAEKFDAVPAGTAYVIYTSGSTGTPKGCVIGNDQVLALLDACAELFHFSPADTWTVFHSFSFDFSVWELWGALLNGSTAVLIPKQVAVDPGALMEVLTVRRVTVYSQTPSMFGFLVRQLGQCNRSLPHLRYVVLGGEALNIQDALTWLECRMAPNGRLINMYGITETTVHVTYAEVNSATCHSAYPAYTPIGRPLPHLEVSLRDTRGQLVADGVPGEIWVSGSGLATGYLGRDDLTLERFVVEYVDGSARRHYRSGDWAIRDSRGELYYIGRIDGQVKIRGHRVEFGEVEAAIAALEGVESVACAVQAHGAGPHILVAYLATDSETALDPGRIRSQLTQHLPAHMRPHQFKRVAGLPVNANGKLDRAALGSLPTLEWSTAAVEDRS</sequence>
<dbReference type="PROSITE" id="PS00455">
    <property type="entry name" value="AMP_BINDING"/>
    <property type="match status" value="1"/>
</dbReference>
<evidence type="ECO:0000313" key="5">
    <source>
        <dbReference type="Proteomes" id="UP000498980"/>
    </source>
</evidence>
<dbReference type="InterPro" id="IPR025110">
    <property type="entry name" value="AMP-bd_C"/>
</dbReference>
<dbReference type="GO" id="GO:0043041">
    <property type="term" value="P:amino acid activation for nonribosomal peptide biosynthetic process"/>
    <property type="evidence" value="ECO:0007669"/>
    <property type="project" value="TreeGrafter"/>
</dbReference>
<dbReference type="Proteomes" id="UP000530403">
    <property type="component" value="Unassembled WGS sequence"/>
</dbReference>
<dbReference type="Gene3D" id="3.40.50.12780">
    <property type="entry name" value="N-terminal domain of ligase-like"/>
    <property type="match status" value="1"/>
</dbReference>
<reference evidence="4 6" key="2">
    <citation type="submission" date="2020-07" db="EMBL/GenBank/DDBJ databases">
        <title>Sequencing the genomes of 1000 actinobacteria strains.</title>
        <authorList>
            <person name="Klenk H.-P."/>
        </authorList>
    </citation>
    <scope>NUCLEOTIDE SEQUENCE [LARGE SCALE GENOMIC DNA]</scope>
    <source>
        <strain evidence="4 6">DSM 41455</strain>
    </source>
</reference>
<accession>A0A7J0BYB2</accession>
<evidence type="ECO:0000313" key="4">
    <source>
        <dbReference type="EMBL" id="NYE39027.1"/>
    </source>
</evidence>
<dbReference type="InterPro" id="IPR042099">
    <property type="entry name" value="ANL_N_sf"/>
</dbReference>
<proteinExistence type="predicted"/>
<dbReference type="PANTHER" id="PTHR45527:SF1">
    <property type="entry name" value="FATTY ACID SYNTHASE"/>
    <property type="match status" value="1"/>
</dbReference>
<reference evidence="3 5" key="1">
    <citation type="submission" date="2020-05" db="EMBL/GenBank/DDBJ databases">
        <title>Whole genome shotgun sequence of Streptomyces fulvorobeus NBRC 15897.</title>
        <authorList>
            <person name="Komaki H."/>
            <person name="Tamura T."/>
        </authorList>
    </citation>
    <scope>NUCLEOTIDE SEQUENCE [LARGE SCALE GENOMIC DNA]</scope>
    <source>
        <strain evidence="3 5">NBRC 15897</strain>
    </source>
</reference>
<dbReference type="InterPro" id="IPR000873">
    <property type="entry name" value="AMP-dep_synth/lig_dom"/>
</dbReference>
<keyword evidence="5" id="KW-1185">Reference proteome</keyword>
<dbReference type="InterPro" id="IPR010071">
    <property type="entry name" value="AA_adenyl_dom"/>
</dbReference>
<dbReference type="AlphaFoldDB" id="A0A7J0BYB2"/>
<dbReference type="InterPro" id="IPR020845">
    <property type="entry name" value="AMP-binding_CS"/>
</dbReference>
<gene>
    <name evidence="4" type="ORF">HEB29_000038</name>
    <name evidence="3" type="ORF">Sfulv_00290</name>
</gene>
<dbReference type="Pfam" id="PF00501">
    <property type="entry name" value="AMP-binding"/>
    <property type="match status" value="1"/>
</dbReference>